<reference evidence="2" key="1">
    <citation type="submission" date="2022-06" db="EMBL/GenBank/DDBJ databases">
        <title>Natrinema sp. a new haloarchaeum isolate from saline soil.</title>
        <authorList>
            <person name="Strakova D."/>
            <person name="Galisteo C."/>
            <person name="Sanchez-Porro C."/>
            <person name="Ventosa A."/>
        </authorList>
    </citation>
    <scope>NUCLEOTIDE SEQUENCE</scope>
    <source>
        <strain evidence="2">S1CR25-10</strain>
    </source>
</reference>
<gene>
    <name evidence="2" type="ORF">NDI89_12295</name>
</gene>
<evidence type="ECO:0000313" key="3">
    <source>
        <dbReference type="Proteomes" id="UP001154061"/>
    </source>
</evidence>
<comment type="caution">
    <text evidence="2">The sequence shown here is derived from an EMBL/GenBank/DDBJ whole genome shotgun (WGS) entry which is preliminary data.</text>
</comment>
<keyword evidence="1" id="KW-0472">Membrane</keyword>
<dbReference type="AlphaFoldDB" id="A0A9Q4KYL5"/>
<evidence type="ECO:0000256" key="1">
    <source>
        <dbReference type="SAM" id="Phobius"/>
    </source>
</evidence>
<sequence>MKTTDTLTTGRDSTDTRAVSDVLAFILVFGIILSSVALLSTMGMQAMTDYQENEQLRNAERGMEALTVNFNDVLRYGGIEKRYGELSLREGRASTGPSGTELEISLDDDTKTADLGEFAYTSDGTRIVYEGGGLVRQEESGTWSHVLKRPQLRCGNDTAVVSLVTVSADEGSIQTSGGLGFTMSVENRNSKVYTDQNRVNVSVVDTEYDAAWNSTLESGDWERDGTTGTCEFDDTGRVVVTIVDVDVEY</sequence>
<evidence type="ECO:0000313" key="2">
    <source>
        <dbReference type="EMBL" id="MDF9746363.1"/>
    </source>
</evidence>
<feature type="transmembrane region" description="Helical" evidence="1">
    <location>
        <begin position="22"/>
        <end position="41"/>
    </location>
</feature>
<dbReference type="Proteomes" id="UP001154061">
    <property type="component" value="Unassembled WGS sequence"/>
</dbReference>
<name>A0A9Q4KYL5_9EURY</name>
<dbReference type="EMBL" id="JAMQOT010000004">
    <property type="protein sequence ID" value="MDF9746363.1"/>
    <property type="molecule type" value="Genomic_DNA"/>
</dbReference>
<organism evidence="2 3">
    <name type="scientific">Natrinema salsiterrestre</name>
    <dbReference type="NCBI Taxonomy" id="2950540"/>
    <lineage>
        <taxon>Archaea</taxon>
        <taxon>Methanobacteriati</taxon>
        <taxon>Methanobacteriota</taxon>
        <taxon>Stenosarchaea group</taxon>
        <taxon>Halobacteria</taxon>
        <taxon>Halobacteriales</taxon>
        <taxon>Natrialbaceae</taxon>
        <taxon>Natrinema</taxon>
    </lineage>
</organism>
<keyword evidence="1" id="KW-0812">Transmembrane</keyword>
<keyword evidence="1" id="KW-1133">Transmembrane helix</keyword>
<dbReference type="Pfam" id="PF23960">
    <property type="entry name" value="DUF7289"/>
    <property type="match status" value="1"/>
</dbReference>
<dbReference type="RefSeq" id="WP_277521913.1">
    <property type="nucleotide sequence ID" value="NZ_JAMQOT010000004.1"/>
</dbReference>
<keyword evidence="3" id="KW-1185">Reference proteome</keyword>
<accession>A0A9Q4KYL5</accession>
<proteinExistence type="predicted"/>
<dbReference type="InterPro" id="IPR055713">
    <property type="entry name" value="DUF7289"/>
</dbReference>
<protein>
    <submittedName>
        <fullName evidence="2">Uncharacterized protein</fullName>
    </submittedName>
</protein>